<sequence length="401" mass="45728">MKAIKDSAIYLFGELISKSVPFLLLPYLSRKLGVEGFGELSYYQTYLVLFLIIVGLSQESAVARFFYFYGRRSLNLVVRTGYVYTLLMGCVILLGCLLLQSEMMAYLAISAIFQSFLAVQLSLRQCQKQAVAYSVIQLLLALTSALFTVILLEVYENDLVEKRILAILLSHLFVFLIAYFLYSKKIRYKKFKLTQYKTALIYLFGFGMPLILHNVSLFLRGQLDRLFIYHQFSDAELGLYAMGAQIAAILMIAIQAVNKATVPYLFEALKQQRINVKHIHQWATYTLLLVPVPALIMWFIPEQFVVWLLGKQFIGTKYYIILFLVSTTLVIPYLILVNYLFYYAKNKLISICSVITTIVYVVSLICLTLTEIQFVPFASIIGAVTILPVLYIMTAKVGKVV</sequence>
<organism evidence="6 7">
    <name type="scientific">Pasteurella canis</name>
    <dbReference type="NCBI Taxonomy" id="753"/>
    <lineage>
        <taxon>Bacteria</taxon>
        <taxon>Pseudomonadati</taxon>
        <taxon>Pseudomonadota</taxon>
        <taxon>Gammaproteobacteria</taxon>
        <taxon>Pasteurellales</taxon>
        <taxon>Pasteurellaceae</taxon>
        <taxon>Pasteurella</taxon>
    </lineage>
</organism>
<name>A0ABQ4VNF1_9PAST</name>
<feature type="transmembrane region" description="Helical" evidence="5">
    <location>
        <begin position="376"/>
        <end position="394"/>
    </location>
</feature>
<evidence type="ECO:0000313" key="7">
    <source>
        <dbReference type="Proteomes" id="UP001052140"/>
    </source>
</evidence>
<accession>A0ABQ4VNF1</accession>
<keyword evidence="4 5" id="KW-0472">Membrane</keyword>
<protein>
    <recommendedName>
        <fullName evidence="8">Polysaccharide biosynthesis protein</fullName>
    </recommendedName>
</protein>
<feature type="transmembrane region" description="Helical" evidence="5">
    <location>
        <begin position="81"/>
        <end position="100"/>
    </location>
</feature>
<feature type="transmembrane region" description="Helical" evidence="5">
    <location>
        <begin position="201"/>
        <end position="219"/>
    </location>
</feature>
<evidence type="ECO:0000256" key="4">
    <source>
        <dbReference type="ARBA" id="ARBA00023136"/>
    </source>
</evidence>
<dbReference type="GeneID" id="69686445"/>
<gene>
    <name evidence="6" type="ORF">PA42_13360</name>
</gene>
<dbReference type="InterPro" id="IPR052556">
    <property type="entry name" value="PolySynth_Transporter"/>
</dbReference>
<dbReference type="RefSeq" id="WP_160530646.1">
    <property type="nucleotide sequence ID" value="NZ_BPUX01000023.1"/>
</dbReference>
<evidence type="ECO:0000256" key="1">
    <source>
        <dbReference type="ARBA" id="ARBA00004141"/>
    </source>
</evidence>
<evidence type="ECO:0000256" key="2">
    <source>
        <dbReference type="ARBA" id="ARBA00022692"/>
    </source>
</evidence>
<keyword evidence="7" id="KW-1185">Reference proteome</keyword>
<evidence type="ECO:0000313" key="6">
    <source>
        <dbReference type="EMBL" id="GJH43162.1"/>
    </source>
</evidence>
<feature type="transmembrane region" description="Helical" evidence="5">
    <location>
        <begin position="320"/>
        <end position="341"/>
    </location>
</feature>
<feature type="transmembrane region" description="Helical" evidence="5">
    <location>
        <begin position="130"/>
        <end position="152"/>
    </location>
</feature>
<feature type="transmembrane region" description="Helical" evidence="5">
    <location>
        <begin position="239"/>
        <end position="258"/>
    </location>
</feature>
<dbReference type="Proteomes" id="UP001052140">
    <property type="component" value="Unassembled WGS sequence"/>
</dbReference>
<comment type="subcellular location">
    <subcellularLocation>
        <location evidence="1">Membrane</location>
        <topology evidence="1">Multi-pass membrane protein</topology>
    </subcellularLocation>
</comment>
<dbReference type="CDD" id="cd13128">
    <property type="entry name" value="MATE_Wzx_like"/>
    <property type="match status" value="1"/>
</dbReference>
<dbReference type="InterPro" id="IPR002797">
    <property type="entry name" value="Polysacc_synth"/>
</dbReference>
<feature type="transmembrane region" description="Helical" evidence="5">
    <location>
        <begin position="164"/>
        <end position="181"/>
    </location>
</feature>
<keyword evidence="2 5" id="KW-0812">Transmembrane</keyword>
<dbReference type="EMBL" id="BPUX01000023">
    <property type="protein sequence ID" value="GJH43162.1"/>
    <property type="molecule type" value="Genomic_DNA"/>
</dbReference>
<dbReference type="PANTHER" id="PTHR43424">
    <property type="entry name" value="LOCUS PUTATIVE PROTEIN 1-RELATED"/>
    <property type="match status" value="1"/>
</dbReference>
<dbReference type="PANTHER" id="PTHR43424:SF1">
    <property type="entry name" value="LOCUS PUTATIVE PROTEIN 1-RELATED"/>
    <property type="match status" value="1"/>
</dbReference>
<feature type="transmembrane region" description="Helical" evidence="5">
    <location>
        <begin position="279"/>
        <end position="300"/>
    </location>
</feature>
<dbReference type="Pfam" id="PF01943">
    <property type="entry name" value="Polysacc_synt"/>
    <property type="match status" value="1"/>
</dbReference>
<proteinExistence type="predicted"/>
<feature type="transmembrane region" description="Helical" evidence="5">
    <location>
        <begin position="348"/>
        <end position="370"/>
    </location>
</feature>
<feature type="transmembrane region" description="Helical" evidence="5">
    <location>
        <begin position="48"/>
        <end position="69"/>
    </location>
</feature>
<evidence type="ECO:0000256" key="5">
    <source>
        <dbReference type="SAM" id="Phobius"/>
    </source>
</evidence>
<evidence type="ECO:0000256" key="3">
    <source>
        <dbReference type="ARBA" id="ARBA00022989"/>
    </source>
</evidence>
<comment type="caution">
    <text evidence="6">The sequence shown here is derived from an EMBL/GenBank/DDBJ whole genome shotgun (WGS) entry which is preliminary data.</text>
</comment>
<evidence type="ECO:0008006" key="8">
    <source>
        <dbReference type="Google" id="ProtNLM"/>
    </source>
</evidence>
<feature type="transmembrane region" description="Helical" evidence="5">
    <location>
        <begin position="7"/>
        <end position="28"/>
    </location>
</feature>
<feature type="transmembrane region" description="Helical" evidence="5">
    <location>
        <begin position="106"/>
        <end position="123"/>
    </location>
</feature>
<keyword evidence="3 5" id="KW-1133">Transmembrane helix</keyword>
<reference evidence="6" key="1">
    <citation type="submission" date="2024-05" db="EMBL/GenBank/DDBJ databases">
        <title>Determining zoonotic pasteurella genome.</title>
        <authorList>
            <person name="Maeda T."/>
            <person name="Takahashi T."/>
            <person name="Yoshida H."/>
        </authorList>
    </citation>
    <scope>NUCLEOTIDE SEQUENCE</scope>
    <source>
        <strain evidence="6">PA42</strain>
    </source>
</reference>